<reference evidence="3" key="1">
    <citation type="submission" date="2016-06" db="UniProtKB">
        <authorList>
            <consortium name="WormBaseParasite"/>
        </authorList>
    </citation>
    <scope>IDENTIFICATION</scope>
</reference>
<organism evidence="3">
    <name type="scientific">Gongylonema pulchrum</name>
    <dbReference type="NCBI Taxonomy" id="637853"/>
    <lineage>
        <taxon>Eukaryota</taxon>
        <taxon>Metazoa</taxon>
        <taxon>Ecdysozoa</taxon>
        <taxon>Nematoda</taxon>
        <taxon>Chromadorea</taxon>
        <taxon>Rhabditida</taxon>
        <taxon>Spirurina</taxon>
        <taxon>Spiruromorpha</taxon>
        <taxon>Spiruroidea</taxon>
        <taxon>Gongylonematidae</taxon>
        <taxon>Gongylonema</taxon>
    </lineage>
</organism>
<name>A0A183DNQ4_9BILA</name>
<proteinExistence type="predicted"/>
<gene>
    <name evidence="1" type="ORF">GPUH_LOCUS10345</name>
</gene>
<protein>
    <submittedName>
        <fullName evidence="3">CID domain-containing protein</fullName>
    </submittedName>
</protein>
<evidence type="ECO:0000313" key="3">
    <source>
        <dbReference type="WBParaSite" id="GPUH_0001035801-mRNA-1"/>
    </source>
</evidence>
<dbReference type="EMBL" id="UYRT01077935">
    <property type="protein sequence ID" value="VDN17322.1"/>
    <property type="molecule type" value="Genomic_DNA"/>
</dbReference>
<dbReference type="WBParaSite" id="GPUH_0001035801-mRNA-1">
    <property type="protein sequence ID" value="GPUH_0001035801-mRNA-1"/>
    <property type="gene ID" value="GPUH_0001035801"/>
</dbReference>
<keyword evidence="2" id="KW-1185">Reference proteome</keyword>
<accession>A0A183DNQ4</accession>
<dbReference type="Proteomes" id="UP000271098">
    <property type="component" value="Unassembled WGS sequence"/>
</dbReference>
<sequence>MVARCSDAKTMFGDETQSALAPFLRSKHRDAFGESLVIAVNEYIASDRAHKDALKTWVLFSSFLSDRLGAASKTTAFSPLSTPHIL</sequence>
<evidence type="ECO:0000313" key="1">
    <source>
        <dbReference type="EMBL" id="VDN17322.1"/>
    </source>
</evidence>
<evidence type="ECO:0000313" key="2">
    <source>
        <dbReference type="Proteomes" id="UP000271098"/>
    </source>
</evidence>
<dbReference type="AlphaFoldDB" id="A0A183DNQ4"/>
<reference evidence="1 2" key="2">
    <citation type="submission" date="2018-11" db="EMBL/GenBank/DDBJ databases">
        <authorList>
            <consortium name="Pathogen Informatics"/>
        </authorList>
    </citation>
    <scope>NUCLEOTIDE SEQUENCE [LARGE SCALE GENOMIC DNA]</scope>
</reference>
<dbReference type="OrthoDB" id="5837818at2759"/>